<proteinExistence type="predicted"/>
<accession>A0A0R3VSQ1</accession>
<protein>
    <submittedName>
        <fullName evidence="2 4">Uncharacterized protein</fullName>
    </submittedName>
</protein>
<dbReference type="WBParaSite" id="TASK_0000020601-mRNA-1">
    <property type="protein sequence ID" value="TASK_0000020601-mRNA-1"/>
    <property type="gene ID" value="TASK_0000020601"/>
</dbReference>
<sequence length="109" mass="12045">MATAATRRHASNQPSIWRATSGRLEHVHGRAPQPNRSICARATRLTTALTRNLCKRERTSGWAKSHWAVPIPQPHPLHPCGLLSSLKSTQSKMSDDGPHQPLGHFFEGP</sequence>
<evidence type="ECO:0000313" key="4">
    <source>
        <dbReference type="WBParaSite" id="TASK_0000020601-mRNA-1"/>
    </source>
</evidence>
<gene>
    <name evidence="2" type="ORF">TASK_LOCUS207</name>
</gene>
<organism evidence="4">
    <name type="scientific">Taenia asiatica</name>
    <name type="common">Asian tapeworm</name>
    <dbReference type="NCBI Taxonomy" id="60517"/>
    <lineage>
        <taxon>Eukaryota</taxon>
        <taxon>Metazoa</taxon>
        <taxon>Spiralia</taxon>
        <taxon>Lophotrochozoa</taxon>
        <taxon>Platyhelminthes</taxon>
        <taxon>Cestoda</taxon>
        <taxon>Eucestoda</taxon>
        <taxon>Cyclophyllidea</taxon>
        <taxon>Taeniidae</taxon>
        <taxon>Taenia</taxon>
    </lineage>
</organism>
<dbReference type="AlphaFoldDB" id="A0A0R3VSQ1"/>
<feature type="region of interest" description="Disordered" evidence="1">
    <location>
        <begin position="88"/>
        <end position="109"/>
    </location>
</feature>
<dbReference type="Proteomes" id="UP000282613">
    <property type="component" value="Unassembled WGS sequence"/>
</dbReference>
<dbReference type="EMBL" id="UYRS01000021">
    <property type="protein sequence ID" value="VDK20451.1"/>
    <property type="molecule type" value="Genomic_DNA"/>
</dbReference>
<feature type="compositionally biased region" description="Basic residues" evidence="1">
    <location>
        <begin position="1"/>
        <end position="10"/>
    </location>
</feature>
<evidence type="ECO:0000313" key="3">
    <source>
        <dbReference type="Proteomes" id="UP000282613"/>
    </source>
</evidence>
<evidence type="ECO:0000313" key="2">
    <source>
        <dbReference type="EMBL" id="VDK20451.1"/>
    </source>
</evidence>
<name>A0A0R3VSQ1_TAEAS</name>
<evidence type="ECO:0000256" key="1">
    <source>
        <dbReference type="SAM" id="MobiDB-lite"/>
    </source>
</evidence>
<reference evidence="4" key="1">
    <citation type="submission" date="2017-02" db="UniProtKB">
        <authorList>
            <consortium name="WormBaseParasite"/>
        </authorList>
    </citation>
    <scope>IDENTIFICATION</scope>
</reference>
<keyword evidence="3" id="KW-1185">Reference proteome</keyword>
<feature type="region of interest" description="Disordered" evidence="1">
    <location>
        <begin position="1"/>
        <end position="20"/>
    </location>
</feature>
<reference evidence="2 3" key="2">
    <citation type="submission" date="2018-11" db="EMBL/GenBank/DDBJ databases">
        <authorList>
            <consortium name="Pathogen Informatics"/>
        </authorList>
    </citation>
    <scope>NUCLEOTIDE SEQUENCE [LARGE SCALE GENOMIC DNA]</scope>
</reference>